<feature type="compositionally biased region" description="Gly residues" evidence="1">
    <location>
        <begin position="14"/>
        <end position="24"/>
    </location>
</feature>
<comment type="caution">
    <text evidence="3">The sequence shown here is derived from an EMBL/GenBank/DDBJ whole genome shotgun (WGS) entry which is preliminary data.</text>
</comment>
<evidence type="ECO:0000256" key="1">
    <source>
        <dbReference type="SAM" id="MobiDB-lite"/>
    </source>
</evidence>
<reference evidence="2" key="3">
    <citation type="submission" date="2020-10" db="EMBL/GenBank/DDBJ databases">
        <authorList>
            <person name="Sedaghatjoo S."/>
        </authorList>
    </citation>
    <scope>NUCLEOTIDE SEQUENCE</scope>
    <source>
        <strain evidence="2">AZH3</strain>
    </source>
</reference>
<dbReference type="PANTHER" id="PTHR13608:SF3">
    <property type="entry name" value="ARMADILLO-LIKE HELICAL DOMAIN-CONTAINING PROTEIN 3"/>
    <property type="match status" value="1"/>
</dbReference>
<protein>
    <recommendedName>
        <fullName evidence="6">Armadillo-like helical domain-containing protein</fullName>
    </recommendedName>
</protein>
<gene>
    <name evidence="3" type="ORF">A4X03_0g3694</name>
    <name evidence="2" type="ORF">JKIAZH3_G7250</name>
</gene>
<keyword evidence="5" id="KW-1185">Reference proteome</keyword>
<name>A0A177UHF8_9BASI</name>
<evidence type="ECO:0008006" key="6">
    <source>
        <dbReference type="Google" id="ProtNLM"/>
    </source>
</evidence>
<sequence>MAFPSGSSNSNGASGNGGGGGGSFLGTSNAGSSSLLNLSGLRSQSISGSAEQAEDSSFSPRSKLVTSYRALLSGEQPWITSSASSAASGKRRAAPRDTYLSDLLTVPLPSSAQLAQLFHSLLPPASSNTAYALIDDDPNSAGARIRDTISGLWAHAVALWLASPLQDDDSSSMGRRAGRSGSGRDDDNMAALSSPLRLNAVQTLLALSSVILSQRFPNHTLDLINVFAGSISEADDLFIQLVVGIDDVLSEDFPRVEHDSPELDLDDSSLSGAKRGMRPAQHLHLQHMTVQLVLLWLSYTSHTSLGTYFLRRDLFLSLTSFLERSPLTSRFGFEIGLAIGLLAGVGQQGGSLGMSTHSKRASLSIAHGAGPNPLSSSHPYIRHLALWYASASSGGSRSARSGNYVPRPGIDTLILVGAVAFEKQGWRAYTAVQPDGEESLLEGEGGDSVTYMEAGTNAMRAIVGAPIKGVQVIGDEVMQLSETLVGSLRWMVGGSGSTAAGSSGSGGVRSASEFSHLPTAPAAYLLPLYLFSRSNPHFIHSTFYTSEQSSSASRRPSKPINSTSPTNPDDASPAPIPPPQPDLPVSILSFASYLLTHASVAPPSSSAAGAEAYSYGNVSSSRTNLIPRSRAYARLMLCLLWIWLSSEVGEKALLRAEPVGTSGPSASAEGTDKEMAATSSRVGRVRRCKQREHVGGGGTGSAASSSRVARSSSNASAGSSFLPSWATFGRTKVEASATTDADGGATLAGPGDGPRLIGCLLDVCGAYVRNNVSLRLDVRSFSLALRIIRRSMLLLSAARIELKTTTLGPSALAALTDARDMPPYQFTAVILRPLLSLARFLATRSANELRLSAAAVSLPGSTSASNSSGANAGPVSLSSNAALASLIRLLLLTLSTYLVNADRLLSSAAEVHEVIYELVREGDALRKLADGLVRDVLGQGLDSLPLRPGHRNANASTRTGASTGPVGNGNISASLAADETVRSVGWSLALEPVLDAVDSKLASSRTVLRDSASVMKLIAELDLEALLGAASLVGAGSGSGLNATMVGPGLVPLSSPPAAAVGPGAAPASFSTFRDGFSSSANDSAASSGVGDGSTTGLETTLAPRVSALLDRGELDEAWFEEVEEGALAEVARVVAVDVGEMLPIQ</sequence>
<reference evidence="3" key="2">
    <citation type="journal article" date="2019" name="IMA Fungus">
        <title>Genome sequencing and comparison of five Tilletia species to identify candidate genes for the detection of regulated species infecting wheat.</title>
        <authorList>
            <person name="Nguyen H.D.T."/>
            <person name="Sultana T."/>
            <person name="Kesanakurti P."/>
            <person name="Hambleton S."/>
        </authorList>
    </citation>
    <scope>NUCLEOTIDE SEQUENCE</scope>
    <source>
        <strain evidence="3">DAOMC 238032</strain>
    </source>
</reference>
<feature type="compositionally biased region" description="Low complexity" evidence="1">
    <location>
        <begin position="1"/>
        <end position="13"/>
    </location>
</feature>
<dbReference type="Proteomes" id="UP000077671">
    <property type="component" value="Unassembled WGS sequence"/>
</dbReference>
<evidence type="ECO:0000313" key="4">
    <source>
        <dbReference type="Proteomes" id="UP000077671"/>
    </source>
</evidence>
<evidence type="ECO:0000313" key="5">
    <source>
        <dbReference type="Proteomes" id="UP000836402"/>
    </source>
</evidence>
<feature type="region of interest" description="Disordered" evidence="1">
    <location>
        <begin position="549"/>
        <end position="579"/>
    </location>
</feature>
<dbReference type="Proteomes" id="UP000836402">
    <property type="component" value="Unassembled WGS sequence"/>
</dbReference>
<feature type="region of interest" description="Disordered" evidence="1">
    <location>
        <begin position="947"/>
        <end position="967"/>
    </location>
</feature>
<dbReference type="GO" id="GO:0005829">
    <property type="term" value="C:cytosol"/>
    <property type="evidence" value="ECO:0007669"/>
    <property type="project" value="TreeGrafter"/>
</dbReference>
<evidence type="ECO:0000313" key="2">
    <source>
        <dbReference type="EMBL" id="CAD6918920.1"/>
    </source>
</evidence>
<reference evidence="3" key="1">
    <citation type="submission" date="2016-04" db="EMBL/GenBank/DDBJ databases">
        <authorList>
            <person name="Nguyen H.D."/>
            <person name="Kesanakurti P."/>
            <person name="Cullis J."/>
            <person name="Levesque C.A."/>
            <person name="Hambleton S."/>
        </authorList>
    </citation>
    <scope>NUCLEOTIDE SEQUENCE</scope>
    <source>
        <strain evidence="3">DAOMC 238032</strain>
    </source>
</reference>
<dbReference type="InterPro" id="IPR039868">
    <property type="entry name" value="ARMD3-like"/>
</dbReference>
<evidence type="ECO:0000313" key="3">
    <source>
        <dbReference type="EMBL" id="KAE8260792.1"/>
    </source>
</evidence>
<organism evidence="3 4">
    <name type="scientific">Tilletia caries</name>
    <name type="common">wheat bunt fungus</name>
    <dbReference type="NCBI Taxonomy" id="13290"/>
    <lineage>
        <taxon>Eukaryota</taxon>
        <taxon>Fungi</taxon>
        <taxon>Dikarya</taxon>
        <taxon>Basidiomycota</taxon>
        <taxon>Ustilaginomycotina</taxon>
        <taxon>Exobasidiomycetes</taxon>
        <taxon>Tilletiales</taxon>
        <taxon>Tilletiaceae</taxon>
        <taxon>Tilletia</taxon>
    </lineage>
</organism>
<dbReference type="EMBL" id="LWDD02000445">
    <property type="protein sequence ID" value="KAE8260792.1"/>
    <property type="molecule type" value="Genomic_DNA"/>
</dbReference>
<feature type="compositionally biased region" description="Polar residues" evidence="1">
    <location>
        <begin position="953"/>
        <end position="962"/>
    </location>
</feature>
<dbReference type="AlphaFoldDB" id="A0A177UHF8"/>
<feature type="region of interest" description="Disordered" evidence="1">
    <location>
        <begin position="166"/>
        <end position="189"/>
    </location>
</feature>
<feature type="region of interest" description="Disordered" evidence="1">
    <location>
        <begin position="658"/>
        <end position="718"/>
    </location>
</feature>
<dbReference type="EMBL" id="CAJHJG010002226">
    <property type="protein sequence ID" value="CAD6918920.1"/>
    <property type="molecule type" value="Genomic_DNA"/>
</dbReference>
<feature type="region of interest" description="Disordered" evidence="1">
    <location>
        <begin position="1"/>
        <end position="26"/>
    </location>
</feature>
<accession>A0A177UHF8</accession>
<proteinExistence type="predicted"/>
<dbReference type="PANTHER" id="PTHR13608">
    <property type="entry name" value="ARMADILLO-LIKE HELICAL DOMAIN-CONTAINING PROTEIN 3"/>
    <property type="match status" value="1"/>
</dbReference>
<feature type="compositionally biased region" description="Low complexity" evidence="1">
    <location>
        <begin position="701"/>
        <end position="718"/>
    </location>
</feature>